<keyword evidence="2" id="KW-0378">Hydrolase</keyword>
<feature type="domain" description="Transglutaminase-like" evidence="1">
    <location>
        <begin position="181"/>
        <end position="248"/>
    </location>
</feature>
<evidence type="ECO:0000313" key="2">
    <source>
        <dbReference type="EMBL" id="MBB5788646.1"/>
    </source>
</evidence>
<reference evidence="2 3" key="1">
    <citation type="submission" date="2020-08" db="EMBL/GenBank/DDBJ databases">
        <title>Sequencing the genomes of 1000 actinobacteria strains.</title>
        <authorList>
            <person name="Klenk H.-P."/>
        </authorList>
    </citation>
    <scope>NUCLEOTIDE SEQUENCE [LARGE SCALE GENOMIC DNA]</scope>
    <source>
        <strain evidence="2 3">DSM 102122</strain>
    </source>
</reference>
<dbReference type="GO" id="GO:0008233">
    <property type="term" value="F:peptidase activity"/>
    <property type="evidence" value="ECO:0007669"/>
    <property type="project" value="UniProtKB-KW"/>
</dbReference>
<sequence length="293" mass="31059">MTAGASGAADPAGGGWLLSVKHHSGYRYAGPVFSSYNEARVTPRSDPRQRVLDATVEVSPAASLYRYVDYFGSVVTAFDVHAAHSELTVAASCVVETAPAGDAEPAAEWSVLDDPDTRDELGEYLTQTRRTTPDDELLAVAAQVRAAPTPDDGARLAAGWTHQRLAYVSGSTSVHTNAVQALGEGRGVCQDFAHVTIALLRAAGVPARYVSGYLHPRTDAAVGETVTGESHAWVEWWAGGWRAYDPTNDGVPGPGHIVVARGRDYDDVTPLRGIYNGGDSTSLGVTVEVTRLR</sequence>
<accession>A0A7W9GRZ9</accession>
<keyword evidence="3" id="KW-1185">Reference proteome</keyword>
<organism evidence="2 3">
    <name type="scientific">Jiangella mangrovi</name>
    <dbReference type="NCBI Taxonomy" id="1524084"/>
    <lineage>
        <taxon>Bacteria</taxon>
        <taxon>Bacillati</taxon>
        <taxon>Actinomycetota</taxon>
        <taxon>Actinomycetes</taxon>
        <taxon>Jiangellales</taxon>
        <taxon>Jiangellaceae</taxon>
        <taxon>Jiangella</taxon>
    </lineage>
</organism>
<dbReference type="RefSeq" id="WP_184823446.1">
    <property type="nucleotide sequence ID" value="NZ_JACHMM010000001.1"/>
</dbReference>
<dbReference type="PANTHER" id="PTHR33490">
    <property type="entry name" value="BLR5614 PROTEIN-RELATED"/>
    <property type="match status" value="1"/>
</dbReference>
<dbReference type="AlphaFoldDB" id="A0A7W9GRZ9"/>
<dbReference type="PANTHER" id="PTHR33490:SF6">
    <property type="entry name" value="SLL1049 PROTEIN"/>
    <property type="match status" value="1"/>
</dbReference>
<gene>
    <name evidence="2" type="ORF">HD601_003221</name>
</gene>
<dbReference type="GO" id="GO:0006508">
    <property type="term" value="P:proteolysis"/>
    <property type="evidence" value="ECO:0007669"/>
    <property type="project" value="UniProtKB-KW"/>
</dbReference>
<dbReference type="Gene3D" id="3.10.620.30">
    <property type="match status" value="1"/>
</dbReference>
<dbReference type="EMBL" id="JACHMM010000001">
    <property type="protein sequence ID" value="MBB5788646.1"/>
    <property type="molecule type" value="Genomic_DNA"/>
</dbReference>
<name>A0A7W9GRZ9_9ACTN</name>
<dbReference type="SUPFAM" id="SSF54001">
    <property type="entry name" value="Cysteine proteinases"/>
    <property type="match status" value="1"/>
</dbReference>
<proteinExistence type="predicted"/>
<protein>
    <submittedName>
        <fullName evidence="2">Transglutaminase-like putative cysteine protease</fullName>
    </submittedName>
</protein>
<evidence type="ECO:0000313" key="3">
    <source>
        <dbReference type="Proteomes" id="UP000542813"/>
    </source>
</evidence>
<dbReference type="InterPro" id="IPR038765">
    <property type="entry name" value="Papain-like_cys_pep_sf"/>
</dbReference>
<comment type="caution">
    <text evidence="2">The sequence shown here is derived from an EMBL/GenBank/DDBJ whole genome shotgun (WGS) entry which is preliminary data.</text>
</comment>
<dbReference type="SMART" id="SM00460">
    <property type="entry name" value="TGc"/>
    <property type="match status" value="1"/>
</dbReference>
<dbReference type="Pfam" id="PF08379">
    <property type="entry name" value="Bact_transglu_N"/>
    <property type="match status" value="1"/>
</dbReference>
<evidence type="ECO:0000259" key="1">
    <source>
        <dbReference type="SMART" id="SM00460"/>
    </source>
</evidence>
<dbReference type="Pfam" id="PF01841">
    <property type="entry name" value="Transglut_core"/>
    <property type="match status" value="1"/>
</dbReference>
<dbReference type="Proteomes" id="UP000542813">
    <property type="component" value="Unassembled WGS sequence"/>
</dbReference>
<keyword evidence="2" id="KW-0645">Protease</keyword>
<dbReference type="InterPro" id="IPR002931">
    <property type="entry name" value="Transglutaminase-like"/>
</dbReference>
<dbReference type="InterPro" id="IPR013589">
    <property type="entry name" value="Bac_transglu_N"/>
</dbReference>